<proteinExistence type="predicted"/>
<keyword evidence="3" id="KW-1185">Reference proteome</keyword>
<dbReference type="OrthoDB" id="45689at2"/>
<dbReference type="EMBL" id="HF563609">
    <property type="protein sequence ID" value="CCP25496.1"/>
    <property type="molecule type" value="Genomic_DNA"/>
</dbReference>
<name>F4LWL6_TEPAE</name>
<dbReference type="Proteomes" id="UP000010802">
    <property type="component" value="Chromosome"/>
</dbReference>
<dbReference type="RefSeq" id="WP_013777841.1">
    <property type="nucleotide sequence ID" value="NC_015519.1"/>
</dbReference>
<organism evidence="2 3">
    <name type="scientific">Tepidanaerobacter acetatoxydans (strain DSM 21804 / JCM 16047 / Re1)</name>
    <dbReference type="NCBI Taxonomy" id="1209989"/>
    <lineage>
        <taxon>Bacteria</taxon>
        <taxon>Bacillati</taxon>
        <taxon>Bacillota</taxon>
        <taxon>Clostridia</taxon>
        <taxon>Thermosediminibacterales</taxon>
        <taxon>Tepidanaerobacteraceae</taxon>
        <taxon>Tepidanaerobacter</taxon>
    </lineage>
</organism>
<dbReference type="HOGENOM" id="CLU_091283_5_0_9"/>
<accession>F4LWL6</accession>
<dbReference type="AlphaFoldDB" id="F4LWL6"/>
<evidence type="ECO:0000313" key="3">
    <source>
        <dbReference type="Proteomes" id="UP000010802"/>
    </source>
</evidence>
<accession>L0RX73</accession>
<dbReference type="KEGG" id="tep:TepRe1_0731"/>
<sequence length="135" mass="15134">MLIKKIEEYYSKEHNLNCAETILYAANDVYKLGLDKNALKMAAGFGGGMGIDSVCGALTGGIMVLGVLFVKDRAHESDRVKTLEKEFLNRYRDKMGDINCPQLKEKHHNDEVRCLNVIKEAGIILDDIVKRELSC</sequence>
<gene>
    <name evidence="2" type="ordered locus">TEPIRE1_0791</name>
</gene>
<dbReference type="InterPro" id="IPR010181">
    <property type="entry name" value="CGCAxxGCC_motif"/>
</dbReference>
<dbReference type="SUPFAM" id="SSF48695">
    <property type="entry name" value="Multiheme cytochromes"/>
    <property type="match status" value="1"/>
</dbReference>
<dbReference type="Pfam" id="PF09719">
    <property type="entry name" value="C_GCAxxG_C_C"/>
    <property type="match status" value="1"/>
</dbReference>
<evidence type="ECO:0000256" key="1">
    <source>
        <dbReference type="SAM" id="Phobius"/>
    </source>
</evidence>
<keyword evidence="1" id="KW-0812">Transmembrane</keyword>
<keyword evidence="1" id="KW-0472">Membrane</keyword>
<evidence type="ECO:0000313" key="2">
    <source>
        <dbReference type="EMBL" id="CCP25496.1"/>
    </source>
</evidence>
<dbReference type="InterPro" id="IPR036280">
    <property type="entry name" value="Multihaem_cyt_sf"/>
</dbReference>
<reference evidence="3" key="1">
    <citation type="journal article" date="2013" name="Genome Announc.">
        <title>First genome sequence of a syntrophic acetate-oxidizing bacterium, Tepidanaerobacter acetatoxydans strain Re1.</title>
        <authorList>
            <person name="Manzoor S."/>
            <person name="Bongcam-Rudloff E."/>
            <person name="Schnurer A."/>
            <person name="Muller B."/>
        </authorList>
    </citation>
    <scope>NUCLEOTIDE SEQUENCE [LARGE SCALE GENOMIC DNA]</scope>
    <source>
        <strain evidence="3">Re1</strain>
    </source>
</reference>
<feature type="transmembrane region" description="Helical" evidence="1">
    <location>
        <begin position="49"/>
        <end position="70"/>
    </location>
</feature>
<dbReference type="STRING" id="1209989.TepRe1_0731"/>
<dbReference type="PATRIC" id="fig|1209989.3.peg.874"/>
<dbReference type="NCBIfam" id="TIGR01909">
    <property type="entry name" value="C_GCAxxG_C_C"/>
    <property type="match status" value="1"/>
</dbReference>
<protein>
    <submittedName>
        <fullName evidence="2">C_GCAxxG_C_C family protein</fullName>
    </submittedName>
</protein>
<keyword evidence="1" id="KW-1133">Transmembrane helix</keyword>
<dbReference type="KEGG" id="tae:TepiRe1_0791"/>
<dbReference type="eggNOG" id="COG2221">
    <property type="taxonomic scope" value="Bacteria"/>
</dbReference>